<proteinExistence type="predicted"/>
<evidence type="ECO:0000256" key="1">
    <source>
        <dbReference type="SAM" id="MobiDB-lite"/>
    </source>
</evidence>
<organism evidence="2 3">
    <name type="scientific">Heterotrigona itama</name>
    <dbReference type="NCBI Taxonomy" id="395501"/>
    <lineage>
        <taxon>Eukaryota</taxon>
        <taxon>Metazoa</taxon>
        <taxon>Ecdysozoa</taxon>
        <taxon>Arthropoda</taxon>
        <taxon>Hexapoda</taxon>
        <taxon>Insecta</taxon>
        <taxon>Pterygota</taxon>
        <taxon>Neoptera</taxon>
        <taxon>Endopterygota</taxon>
        <taxon>Hymenoptera</taxon>
        <taxon>Apocrita</taxon>
        <taxon>Aculeata</taxon>
        <taxon>Apoidea</taxon>
        <taxon>Anthophila</taxon>
        <taxon>Apidae</taxon>
        <taxon>Heterotrigona</taxon>
    </lineage>
</organism>
<dbReference type="Proteomes" id="UP000752696">
    <property type="component" value="Unassembled WGS sequence"/>
</dbReference>
<feature type="compositionally biased region" description="Polar residues" evidence="1">
    <location>
        <begin position="153"/>
        <end position="166"/>
    </location>
</feature>
<reference evidence="2" key="1">
    <citation type="submission" date="2020-07" db="EMBL/GenBank/DDBJ databases">
        <authorList>
            <person name="Nazaruddin N."/>
        </authorList>
    </citation>
    <scope>NUCLEOTIDE SEQUENCE</scope>
</reference>
<dbReference type="AlphaFoldDB" id="A0A6V7HG73"/>
<feature type="region of interest" description="Disordered" evidence="1">
    <location>
        <begin position="37"/>
        <end position="59"/>
    </location>
</feature>
<feature type="compositionally biased region" description="Basic and acidic residues" evidence="1">
    <location>
        <begin position="123"/>
        <end position="138"/>
    </location>
</feature>
<keyword evidence="3" id="KW-1185">Reference proteome</keyword>
<dbReference type="EMBL" id="CAJDYZ010011582">
    <property type="protein sequence ID" value="CAD1479702.1"/>
    <property type="molecule type" value="Genomic_DNA"/>
</dbReference>
<feature type="non-terminal residue" evidence="2">
    <location>
        <position position="1"/>
    </location>
</feature>
<evidence type="ECO:0000313" key="2">
    <source>
        <dbReference type="EMBL" id="CAD1479702.1"/>
    </source>
</evidence>
<dbReference type="OrthoDB" id="10499250at2759"/>
<accession>A0A6V7HG73</accession>
<name>A0A6V7HG73_9HYME</name>
<sequence length="231" mass="26134">NLQVCYQAACATYADAGSEQPLHWMIRRSVKCAARMNSGDDEGESERRSDQRTPKKRARNIGWSRWHACQPADEVHAGWLQPRRRVHMYTMDRGDVARGCSHDTVFPPSATNRIFCNVSLSNERDEGVTRSRHTEAGGKRNGQFQERKRHGASRNSTGGSEPSSNRVAGDVRSWYSAGYVGQKKHKIITRTTRQATIEHEDARRCAFNTPLTRLRPGASAAKLFRHTNERN</sequence>
<evidence type="ECO:0000313" key="3">
    <source>
        <dbReference type="Proteomes" id="UP000752696"/>
    </source>
</evidence>
<protein>
    <submittedName>
        <fullName evidence="2">Uncharacterized protein</fullName>
    </submittedName>
</protein>
<gene>
    <name evidence="2" type="ORF">MHI_LOCUS875682</name>
</gene>
<feature type="region of interest" description="Disordered" evidence="1">
    <location>
        <begin position="123"/>
        <end position="168"/>
    </location>
</feature>
<comment type="caution">
    <text evidence="2">The sequence shown here is derived from an EMBL/GenBank/DDBJ whole genome shotgun (WGS) entry which is preliminary data.</text>
</comment>
<feature type="non-terminal residue" evidence="2">
    <location>
        <position position="231"/>
    </location>
</feature>